<dbReference type="Proteomes" id="UP000279194">
    <property type="component" value="Unassembled WGS sequence"/>
</dbReference>
<keyword evidence="2" id="KW-0547">Nucleotide-binding</keyword>
<accession>A0A3L9DY74</accession>
<dbReference type="GO" id="GO:0005524">
    <property type="term" value="F:ATP binding"/>
    <property type="evidence" value="ECO:0007669"/>
    <property type="project" value="UniProtKB-KW"/>
</dbReference>
<feature type="domain" description="ABC transporter" evidence="4">
    <location>
        <begin position="5"/>
        <end position="229"/>
    </location>
</feature>
<dbReference type="OrthoDB" id="9804819at2"/>
<dbReference type="Pfam" id="PF00005">
    <property type="entry name" value="ABC_tran"/>
    <property type="match status" value="1"/>
</dbReference>
<proteinExistence type="predicted"/>
<keyword evidence="6" id="KW-1185">Reference proteome</keyword>
<reference evidence="5 6" key="1">
    <citation type="submission" date="2018-10" db="EMBL/GenBank/DDBJ databases">
        <title>Streptococcus hillyeri sp. nov., isolated from equine tracheal sample.</title>
        <authorList>
            <person name="Macfadyen A.C."/>
            <person name="Waller A."/>
            <person name="Paterson G.K."/>
        </authorList>
    </citation>
    <scope>NUCLEOTIDE SEQUENCE [LARGE SCALE GENOMIC DNA]</scope>
    <source>
        <strain evidence="5 6">28462</strain>
    </source>
</reference>
<evidence type="ECO:0000313" key="5">
    <source>
        <dbReference type="EMBL" id="RLY05238.1"/>
    </source>
</evidence>
<evidence type="ECO:0000259" key="4">
    <source>
        <dbReference type="PROSITE" id="PS50893"/>
    </source>
</evidence>
<keyword evidence="1" id="KW-0813">Transport</keyword>
<dbReference type="InterPro" id="IPR050763">
    <property type="entry name" value="ABC_transporter_ATP-binding"/>
</dbReference>
<dbReference type="SUPFAM" id="SSF52540">
    <property type="entry name" value="P-loop containing nucleoside triphosphate hydrolases"/>
    <property type="match status" value="1"/>
</dbReference>
<dbReference type="PROSITE" id="PS50893">
    <property type="entry name" value="ABC_TRANSPORTER_2"/>
    <property type="match status" value="1"/>
</dbReference>
<name>A0A3L9DY74_9STRE</name>
<dbReference type="PANTHER" id="PTHR42711">
    <property type="entry name" value="ABC TRANSPORTER ATP-BINDING PROTEIN"/>
    <property type="match status" value="1"/>
</dbReference>
<dbReference type="PROSITE" id="PS00211">
    <property type="entry name" value="ABC_TRANSPORTER_1"/>
    <property type="match status" value="1"/>
</dbReference>
<keyword evidence="3 5" id="KW-0067">ATP-binding</keyword>
<dbReference type="PANTHER" id="PTHR42711:SF17">
    <property type="entry name" value="ABC TRANSPORTER ATP-BINDING PROTEIN"/>
    <property type="match status" value="1"/>
</dbReference>
<evidence type="ECO:0000256" key="2">
    <source>
        <dbReference type="ARBA" id="ARBA00022741"/>
    </source>
</evidence>
<evidence type="ECO:0000256" key="1">
    <source>
        <dbReference type="ARBA" id="ARBA00022448"/>
    </source>
</evidence>
<evidence type="ECO:0000256" key="3">
    <source>
        <dbReference type="ARBA" id="ARBA00022840"/>
    </source>
</evidence>
<dbReference type="SMART" id="SM00382">
    <property type="entry name" value="AAA"/>
    <property type="match status" value="1"/>
</dbReference>
<gene>
    <name evidence="5" type="ORF">EAF07_00625</name>
</gene>
<dbReference type="InterPro" id="IPR027417">
    <property type="entry name" value="P-loop_NTPase"/>
</dbReference>
<dbReference type="InterPro" id="IPR003439">
    <property type="entry name" value="ABC_transporter-like_ATP-bd"/>
</dbReference>
<dbReference type="EMBL" id="RCVM01000001">
    <property type="protein sequence ID" value="RLY05238.1"/>
    <property type="molecule type" value="Genomic_DNA"/>
</dbReference>
<organism evidence="5 6">
    <name type="scientific">Streptococcus hillyeri</name>
    <dbReference type="NCBI Taxonomy" id="2282420"/>
    <lineage>
        <taxon>Bacteria</taxon>
        <taxon>Bacillati</taxon>
        <taxon>Bacillota</taxon>
        <taxon>Bacilli</taxon>
        <taxon>Lactobacillales</taxon>
        <taxon>Streptococcaceae</taxon>
        <taxon>Streptococcus</taxon>
    </lineage>
</organism>
<protein>
    <submittedName>
        <fullName evidence="5">ABC transporter ATP-binding protein</fullName>
    </submittedName>
</protein>
<dbReference type="CDD" id="cd03230">
    <property type="entry name" value="ABC_DR_subfamily_A"/>
    <property type="match status" value="1"/>
</dbReference>
<evidence type="ECO:0000313" key="6">
    <source>
        <dbReference type="Proteomes" id="UP000279194"/>
    </source>
</evidence>
<dbReference type="AlphaFoldDB" id="A0A3L9DY74"/>
<dbReference type="InterPro" id="IPR017871">
    <property type="entry name" value="ABC_transporter-like_CS"/>
</dbReference>
<sequence>MTKVIEVSNLSKTIKGKSVLTDLRFTLYQGDCVALIGPNGAGKTTLMSCLLGDYRTKAGQVTVLGLAPTDNILKEKIAVLFQDNVIESDLKVKEILAFQRAIYPNPLSEEAIDDLLGFSPAQKEQFADKLSGGQRRLLSFVKILIGQPDIIILDEPTAGMDTSTRKRFWEIVGELKKAGKTILYSSHYIEEVEHTAERILLLNQGKLIRDTTPYDLQREDQEKCFSFPESYLASLTDCPFYDVAIKAGRATVMTKAPEQVLQALLKGNCPVSAIEMTNRSLLTTLFMKAGNDDDTIDSFA</sequence>
<dbReference type="InterPro" id="IPR003593">
    <property type="entry name" value="AAA+_ATPase"/>
</dbReference>
<dbReference type="GO" id="GO:0016887">
    <property type="term" value="F:ATP hydrolysis activity"/>
    <property type="evidence" value="ECO:0007669"/>
    <property type="project" value="InterPro"/>
</dbReference>
<comment type="caution">
    <text evidence="5">The sequence shown here is derived from an EMBL/GenBank/DDBJ whole genome shotgun (WGS) entry which is preliminary data.</text>
</comment>
<dbReference type="RefSeq" id="WP_121834366.1">
    <property type="nucleotide sequence ID" value="NZ_CP163513.1"/>
</dbReference>
<dbReference type="Gene3D" id="3.40.50.300">
    <property type="entry name" value="P-loop containing nucleotide triphosphate hydrolases"/>
    <property type="match status" value="1"/>
</dbReference>